<dbReference type="Pfam" id="PF08713">
    <property type="entry name" value="DNA_alkylation"/>
    <property type="match status" value="1"/>
</dbReference>
<name>A0A1G1VEC9_9BACT</name>
<dbReference type="InterPro" id="IPR016024">
    <property type="entry name" value="ARM-type_fold"/>
</dbReference>
<sequence>MNNYYRQIVEQINQTARKNPQPSKHFNLSKYMGTTHTIVNITTSQLREIIKNWTRENKDIAVGELIDVLDSFYVSNSHTDRSVGGKMLEYLPKQRQQIPPEHIDKWLTGARGWEEVDSLCQSSFTAHEVLENWKEWEKLLKKFVSDKDVHKRRASLVLLVRPVRESGDYRLTKMSFENIEKLKAEKDILITKAISWLLRELIVYHKQEVVECLDKNGSTLPKIAVRETKRKLTTGKK</sequence>
<dbReference type="PANTHER" id="PTHR34070">
    <property type="entry name" value="ARMADILLO-TYPE FOLD"/>
    <property type="match status" value="1"/>
</dbReference>
<protein>
    <recommendedName>
        <fullName evidence="3">DNA alkylation repair protein</fullName>
    </recommendedName>
</protein>
<dbReference type="SUPFAM" id="SSF48371">
    <property type="entry name" value="ARM repeat"/>
    <property type="match status" value="1"/>
</dbReference>
<dbReference type="CDD" id="cd06561">
    <property type="entry name" value="AlkD_like"/>
    <property type="match status" value="1"/>
</dbReference>
<dbReference type="Gene3D" id="1.25.10.90">
    <property type="match status" value="1"/>
</dbReference>
<organism evidence="1 2">
    <name type="scientific">Candidatus Blackburnbacteria bacterium RIFCSPLOWO2_01_FULL_40_20</name>
    <dbReference type="NCBI Taxonomy" id="1797519"/>
    <lineage>
        <taxon>Bacteria</taxon>
        <taxon>Candidatus Blackburniibacteriota</taxon>
    </lineage>
</organism>
<accession>A0A1G1VEC9</accession>
<proteinExistence type="predicted"/>
<dbReference type="InterPro" id="IPR014825">
    <property type="entry name" value="DNA_alkylation"/>
</dbReference>
<dbReference type="EMBL" id="MHCC01000013">
    <property type="protein sequence ID" value="OGY13552.1"/>
    <property type="molecule type" value="Genomic_DNA"/>
</dbReference>
<dbReference type="AlphaFoldDB" id="A0A1G1VEC9"/>
<evidence type="ECO:0000313" key="2">
    <source>
        <dbReference type="Proteomes" id="UP000178659"/>
    </source>
</evidence>
<evidence type="ECO:0000313" key="1">
    <source>
        <dbReference type="EMBL" id="OGY13552.1"/>
    </source>
</evidence>
<dbReference type="Proteomes" id="UP000178659">
    <property type="component" value="Unassembled WGS sequence"/>
</dbReference>
<comment type="caution">
    <text evidence="1">The sequence shown here is derived from an EMBL/GenBank/DDBJ whole genome shotgun (WGS) entry which is preliminary data.</text>
</comment>
<evidence type="ECO:0008006" key="3">
    <source>
        <dbReference type="Google" id="ProtNLM"/>
    </source>
</evidence>
<reference evidence="1 2" key="1">
    <citation type="journal article" date="2016" name="Nat. Commun.">
        <title>Thousands of microbial genomes shed light on interconnected biogeochemical processes in an aquifer system.</title>
        <authorList>
            <person name="Anantharaman K."/>
            <person name="Brown C.T."/>
            <person name="Hug L.A."/>
            <person name="Sharon I."/>
            <person name="Castelle C.J."/>
            <person name="Probst A.J."/>
            <person name="Thomas B.C."/>
            <person name="Singh A."/>
            <person name="Wilkins M.J."/>
            <person name="Karaoz U."/>
            <person name="Brodie E.L."/>
            <person name="Williams K.H."/>
            <person name="Hubbard S.S."/>
            <person name="Banfield J.F."/>
        </authorList>
    </citation>
    <scope>NUCLEOTIDE SEQUENCE [LARGE SCALE GENOMIC DNA]</scope>
</reference>
<dbReference type="PANTHER" id="PTHR34070:SF1">
    <property type="entry name" value="DNA ALKYLATION REPAIR PROTEIN"/>
    <property type="match status" value="1"/>
</dbReference>
<gene>
    <name evidence="1" type="ORF">A3A77_04140</name>
</gene>